<keyword evidence="3" id="KW-1185">Reference proteome</keyword>
<feature type="region of interest" description="Disordered" evidence="1">
    <location>
        <begin position="1"/>
        <end position="22"/>
    </location>
</feature>
<feature type="region of interest" description="Disordered" evidence="1">
    <location>
        <begin position="46"/>
        <end position="164"/>
    </location>
</feature>
<comment type="caution">
    <text evidence="2">The sequence shown here is derived from an EMBL/GenBank/DDBJ whole genome shotgun (WGS) entry which is preliminary data.</text>
</comment>
<reference evidence="2 3" key="1">
    <citation type="submission" date="2023-11" db="EMBL/GenBank/DDBJ databases">
        <authorList>
            <person name="Okamura Y."/>
        </authorList>
    </citation>
    <scope>NUCLEOTIDE SEQUENCE [LARGE SCALE GENOMIC DNA]</scope>
</reference>
<evidence type="ECO:0000313" key="3">
    <source>
        <dbReference type="Proteomes" id="UP001497472"/>
    </source>
</evidence>
<dbReference type="EMBL" id="CAVLEF010000003">
    <property type="protein sequence ID" value="CAK1542303.1"/>
    <property type="molecule type" value="Genomic_DNA"/>
</dbReference>
<name>A0AAV1IYT0_9NEOP</name>
<proteinExistence type="predicted"/>
<evidence type="ECO:0000313" key="2">
    <source>
        <dbReference type="EMBL" id="CAK1542303.1"/>
    </source>
</evidence>
<dbReference type="Proteomes" id="UP001497472">
    <property type="component" value="Unassembled WGS sequence"/>
</dbReference>
<sequence>MTSLTHERMRHAPLPSPNAADDLINAKEQFNDIGNDIDDTAVELIPGVEMTERQIDMIARAKEERLKKAQQPQPPPKEPTPPPKAPTPPPKAPTPPPKEPTPPPPEPTPAEPAPAEPAPLNPPRSLLRQNPHQQNLRRRNPRRKRPPPNKPPKIVPIQKLLINS</sequence>
<gene>
    <name evidence="2" type="ORF">LNINA_LOCUS2210</name>
</gene>
<feature type="compositionally biased region" description="Basic and acidic residues" evidence="1">
    <location>
        <begin position="50"/>
        <end position="67"/>
    </location>
</feature>
<feature type="compositionally biased region" description="Pro residues" evidence="1">
    <location>
        <begin position="72"/>
        <end position="122"/>
    </location>
</feature>
<dbReference type="PRINTS" id="PR01217">
    <property type="entry name" value="PRICHEXTENSN"/>
</dbReference>
<organism evidence="2 3">
    <name type="scientific">Leptosia nina</name>
    <dbReference type="NCBI Taxonomy" id="320188"/>
    <lineage>
        <taxon>Eukaryota</taxon>
        <taxon>Metazoa</taxon>
        <taxon>Ecdysozoa</taxon>
        <taxon>Arthropoda</taxon>
        <taxon>Hexapoda</taxon>
        <taxon>Insecta</taxon>
        <taxon>Pterygota</taxon>
        <taxon>Neoptera</taxon>
        <taxon>Endopterygota</taxon>
        <taxon>Lepidoptera</taxon>
        <taxon>Glossata</taxon>
        <taxon>Ditrysia</taxon>
        <taxon>Papilionoidea</taxon>
        <taxon>Pieridae</taxon>
        <taxon>Pierinae</taxon>
        <taxon>Leptosia</taxon>
    </lineage>
</organism>
<evidence type="ECO:0000256" key="1">
    <source>
        <dbReference type="SAM" id="MobiDB-lite"/>
    </source>
</evidence>
<feature type="compositionally biased region" description="Basic residues" evidence="1">
    <location>
        <begin position="135"/>
        <end position="147"/>
    </location>
</feature>
<dbReference type="AlphaFoldDB" id="A0AAV1IYT0"/>
<accession>A0AAV1IYT0</accession>
<protein>
    <submittedName>
        <fullName evidence="2">Uncharacterized protein</fullName>
    </submittedName>
</protein>